<protein>
    <submittedName>
        <fullName evidence="1">Uncharacterized protein</fullName>
    </submittedName>
</protein>
<proteinExistence type="predicted"/>
<dbReference type="AlphaFoldDB" id="A0A2N3XWS2"/>
<gene>
    <name evidence="1" type="ORF">A8926_2782</name>
</gene>
<reference evidence="1" key="1">
    <citation type="submission" date="2017-12" db="EMBL/GenBank/DDBJ databases">
        <title>Sequencing the genomes of 1000 Actinobacteria strains.</title>
        <authorList>
            <person name="Klenk H.-P."/>
        </authorList>
    </citation>
    <scope>NUCLEOTIDE SEQUENCE [LARGE SCALE GENOMIC DNA]</scope>
    <source>
        <strain evidence="1">DSM 44228</strain>
    </source>
</reference>
<name>A0A2N3XWS2_SACSN</name>
<sequence>MVQGTPTVARVPDSHSVGLDAAFGVTPTTLAAWAHAHLQPVL</sequence>
<comment type="caution">
    <text evidence="1">The sequence shown here is derived from an EMBL/GenBank/DDBJ whole genome shotgun (WGS) entry which is preliminary data.</text>
</comment>
<keyword evidence="2" id="KW-1185">Reference proteome</keyword>
<evidence type="ECO:0000313" key="2">
    <source>
        <dbReference type="Proteomes" id="UP000233786"/>
    </source>
</evidence>
<dbReference type="EMBL" id="PJNB01000001">
    <property type="protein sequence ID" value="PKW15102.1"/>
    <property type="molecule type" value="Genomic_DNA"/>
</dbReference>
<accession>A0A2N3XWS2</accession>
<evidence type="ECO:0000313" key="1">
    <source>
        <dbReference type="EMBL" id="PKW15102.1"/>
    </source>
</evidence>
<dbReference type="Proteomes" id="UP000233786">
    <property type="component" value="Unassembled WGS sequence"/>
</dbReference>
<organism evidence="1 2">
    <name type="scientific">Saccharopolyspora spinosa</name>
    <dbReference type="NCBI Taxonomy" id="60894"/>
    <lineage>
        <taxon>Bacteria</taxon>
        <taxon>Bacillati</taxon>
        <taxon>Actinomycetota</taxon>
        <taxon>Actinomycetes</taxon>
        <taxon>Pseudonocardiales</taxon>
        <taxon>Pseudonocardiaceae</taxon>
        <taxon>Saccharopolyspora</taxon>
    </lineage>
</organism>